<dbReference type="InterPro" id="IPR001909">
    <property type="entry name" value="KRAB"/>
</dbReference>
<keyword evidence="3" id="KW-0479">Metal-binding</keyword>
<dbReference type="SUPFAM" id="SSF109640">
    <property type="entry name" value="KRAB domain (Kruppel-associated box)"/>
    <property type="match status" value="1"/>
</dbReference>
<dbReference type="KEGG" id="cge:100768540"/>
<reference evidence="15" key="1">
    <citation type="journal article" date="2018" name="Biotechnol. Bioeng.">
        <title>A reference genome of the Chinese hamster based on a hybrid assembly strategy.</title>
        <authorList>
            <person name="Rupp O."/>
            <person name="MacDonald M.L."/>
            <person name="Li S."/>
            <person name="Dhiman H."/>
            <person name="Polson S."/>
            <person name="Griep S."/>
            <person name="Heffner K."/>
            <person name="Hernandez I."/>
            <person name="Brinkrolf K."/>
            <person name="Jadhav V."/>
            <person name="Samoudi M."/>
            <person name="Hao H."/>
            <person name="Kingham B."/>
            <person name="Goesmann A."/>
            <person name="Betenbaugh M.J."/>
            <person name="Lewis N.E."/>
            <person name="Borth N."/>
            <person name="Lee K.H."/>
        </authorList>
    </citation>
    <scope>NUCLEOTIDE SEQUENCE [LARGE SCALE GENOMIC DNA]</scope>
    <source>
        <strain evidence="15">17A/GY</strain>
    </source>
</reference>
<dbReference type="FunFam" id="3.30.160.60:FF:000128">
    <property type="entry name" value="zinc finger protein 268 isoform X1"/>
    <property type="match status" value="1"/>
</dbReference>
<keyword evidence="6" id="KW-0862">Zinc</keyword>
<feature type="domain" description="C2H2-type" evidence="13">
    <location>
        <begin position="447"/>
        <end position="474"/>
    </location>
</feature>
<keyword evidence="9" id="KW-0804">Transcription</keyword>
<accession>A0A9J7FV89</accession>
<feature type="domain" description="C2H2-type" evidence="13">
    <location>
        <begin position="698"/>
        <end position="725"/>
    </location>
</feature>
<evidence type="ECO:0000256" key="12">
    <source>
        <dbReference type="SAM" id="MobiDB-lite"/>
    </source>
</evidence>
<keyword evidence="5 11" id="KW-0863">Zinc-finger</keyword>
<dbReference type="PANTHER" id="PTHR24399:SF75">
    <property type="entry name" value="ZFP14 ZINC FINGER PROTEIN-RELATED"/>
    <property type="match status" value="1"/>
</dbReference>
<feature type="region of interest" description="Disordered" evidence="12">
    <location>
        <begin position="712"/>
        <end position="731"/>
    </location>
</feature>
<dbReference type="GO" id="GO:0008270">
    <property type="term" value="F:zinc ion binding"/>
    <property type="evidence" value="ECO:0007669"/>
    <property type="project" value="UniProtKB-KW"/>
</dbReference>
<dbReference type="SUPFAM" id="SSF57667">
    <property type="entry name" value="beta-beta-alpha zinc fingers"/>
    <property type="match status" value="7"/>
</dbReference>
<keyword evidence="10" id="KW-0539">Nucleus</keyword>
<dbReference type="InterPro" id="IPR036051">
    <property type="entry name" value="KRAB_dom_sf"/>
</dbReference>
<evidence type="ECO:0000256" key="4">
    <source>
        <dbReference type="ARBA" id="ARBA00022737"/>
    </source>
</evidence>
<organism evidence="15 16">
    <name type="scientific">Cricetulus griseus</name>
    <name type="common">Chinese hamster</name>
    <name type="synonym">Cricetulus barabensis griseus</name>
    <dbReference type="NCBI Taxonomy" id="10029"/>
    <lineage>
        <taxon>Eukaryota</taxon>
        <taxon>Metazoa</taxon>
        <taxon>Chordata</taxon>
        <taxon>Craniata</taxon>
        <taxon>Vertebrata</taxon>
        <taxon>Euteleostomi</taxon>
        <taxon>Mammalia</taxon>
        <taxon>Eutheria</taxon>
        <taxon>Euarchontoglires</taxon>
        <taxon>Glires</taxon>
        <taxon>Rodentia</taxon>
        <taxon>Myomorpha</taxon>
        <taxon>Muroidea</taxon>
        <taxon>Cricetidae</taxon>
        <taxon>Cricetinae</taxon>
        <taxon>Cricetulus</taxon>
    </lineage>
</organism>
<feature type="domain" description="C2H2-type" evidence="13">
    <location>
        <begin position="391"/>
        <end position="418"/>
    </location>
</feature>
<dbReference type="GO" id="GO:0001227">
    <property type="term" value="F:DNA-binding transcription repressor activity, RNA polymerase II-specific"/>
    <property type="evidence" value="ECO:0007669"/>
    <property type="project" value="TreeGrafter"/>
</dbReference>
<dbReference type="GO" id="GO:0000978">
    <property type="term" value="F:RNA polymerase II cis-regulatory region sequence-specific DNA binding"/>
    <property type="evidence" value="ECO:0007669"/>
    <property type="project" value="TreeGrafter"/>
</dbReference>
<dbReference type="Pfam" id="PF01352">
    <property type="entry name" value="KRAB"/>
    <property type="match status" value="1"/>
</dbReference>
<feature type="domain" description="C2H2-type" evidence="13">
    <location>
        <begin position="419"/>
        <end position="446"/>
    </location>
</feature>
<dbReference type="PROSITE" id="PS00028">
    <property type="entry name" value="ZINC_FINGER_C2H2_1"/>
    <property type="match status" value="8"/>
</dbReference>
<dbReference type="Gene3D" id="6.10.140.140">
    <property type="match status" value="1"/>
</dbReference>
<feature type="domain" description="KRAB" evidence="14">
    <location>
        <begin position="65"/>
        <end position="136"/>
    </location>
</feature>
<keyword evidence="8" id="KW-0238">DNA-binding</keyword>
<reference evidence="15" key="2">
    <citation type="journal article" date="2020" name="Biotechnol. Bioeng.">
        <title>Chromosome-scale scaffolds for the Chinese hamster reference genome assembly to facilitate the study of the CHO epigenome.</title>
        <authorList>
            <person name="Hilliard W."/>
            <person name="MacDonald M."/>
            <person name="Lee K.H."/>
        </authorList>
    </citation>
    <scope>NUCLEOTIDE SEQUENCE [LARGE SCALE GENOMIC DNA]</scope>
    <source>
        <strain evidence="15">17A/GY</strain>
    </source>
</reference>
<dbReference type="Pfam" id="PF00096">
    <property type="entry name" value="zf-C2H2"/>
    <property type="match status" value="8"/>
</dbReference>
<dbReference type="FunFam" id="3.30.160.60:FF:001270">
    <property type="entry name" value="zinc finger protein 583 isoform X1"/>
    <property type="match status" value="1"/>
</dbReference>
<proteinExistence type="inferred from homology"/>
<dbReference type="GO" id="GO:0005654">
    <property type="term" value="C:nucleoplasm"/>
    <property type="evidence" value="ECO:0007669"/>
    <property type="project" value="TreeGrafter"/>
</dbReference>
<evidence type="ECO:0000256" key="7">
    <source>
        <dbReference type="ARBA" id="ARBA00023015"/>
    </source>
</evidence>
<dbReference type="RefSeq" id="XP_027269250.1">
    <property type="nucleotide sequence ID" value="XM_027413449.2"/>
</dbReference>
<dbReference type="FunFam" id="3.30.160.60:FF:000020">
    <property type="entry name" value="Zinc finger protein 14 homolog"/>
    <property type="match status" value="2"/>
</dbReference>
<dbReference type="AlphaFoldDB" id="A0A9J7FV89"/>
<evidence type="ECO:0000256" key="5">
    <source>
        <dbReference type="ARBA" id="ARBA00022771"/>
    </source>
</evidence>
<sequence length="731" mass="85637">MVGGRRRPREVDMGTGSSPPLGGFLRCWGAASQGNTWMPCYWKESPGILSSKRNFSCFHVCSGLVSFEDVAVDFTWQEWQELDAAQRTLYRDVMLENYKSLVWLGYCLDKPELISKLEQGLVPWSSAEATEQCQPDVHKWSALAETRQKAQEKYLGQLEITKRNTSNEDMIEVEKTFDVGSNFISDMNMKNDFYSRMLHQELITPWQDVPLPNEPDERQVTEVTQDLNGTQEVLSYPDHFTQHSKEQCSECHFQCFGPVETYHQKAVLTPKKFHVQETSRKLSNCEKSLDEVAFPTQYMTQLGQQALGWNTCHKMYPRKTELSNHDNMHMEEKGYKCDYEKLILNKSYLTKYQEAYSGKEPHGHKENIQFFCVDAELQTVDQKTPREKQIYECKVSGQTFYHGSQHINHQRSHTCEKPCECEEDRKAIDDKSTLTQHQRLHTDDKSCECRECSQASYHNSLVSQYQRAHTDEQQNECKELMKIYFYISSLTQHHTPTLEKPYGCNDCMKTFSHKSQLTRHQRTHTGEKPHECKECRKAFCHKSHLTRHQGIHAPEKPYECKECQKAFYLKSQLTQHQRTHTGEKPYECKECRKAFFRNSHLTQHQKIHTGEKPHKCKECGNAFARKSHLTQHQKTHTGERPYECKDCGKTFSRKSQVIQHETTHTGEKPYECKECRKTFYLKAYLTRHQVIHKPEKPFECKRCGKTFSRKSYLTRHQKTHRGEKPNLGEKL</sequence>
<keyword evidence="15" id="KW-1185">Reference proteome</keyword>
<feature type="domain" description="C2H2-type" evidence="13">
    <location>
        <begin position="502"/>
        <end position="529"/>
    </location>
</feature>
<evidence type="ECO:0000313" key="16">
    <source>
        <dbReference type="RefSeq" id="XP_027269250.1"/>
    </source>
</evidence>
<name>A0A9J7FV89_CRIGR</name>
<dbReference type="FunFam" id="3.30.160.60:FF:000094">
    <property type="entry name" value="Zinc finger protein 605"/>
    <property type="match status" value="1"/>
</dbReference>
<keyword evidence="7" id="KW-0805">Transcription regulation</keyword>
<feature type="domain" description="C2H2-type" evidence="13">
    <location>
        <begin position="614"/>
        <end position="641"/>
    </location>
</feature>
<dbReference type="Proteomes" id="UP001108280">
    <property type="component" value="Chromosome 4"/>
</dbReference>
<evidence type="ECO:0000259" key="13">
    <source>
        <dbReference type="PROSITE" id="PS50157"/>
    </source>
</evidence>
<evidence type="ECO:0000313" key="15">
    <source>
        <dbReference type="Proteomes" id="UP001108280"/>
    </source>
</evidence>
<dbReference type="PANTHER" id="PTHR24399">
    <property type="entry name" value="ZINC FINGER AND BTB DOMAIN-CONTAINING"/>
    <property type="match status" value="1"/>
</dbReference>
<evidence type="ECO:0000256" key="2">
    <source>
        <dbReference type="ARBA" id="ARBA00006991"/>
    </source>
</evidence>
<dbReference type="GeneID" id="100768540"/>
<evidence type="ECO:0000256" key="11">
    <source>
        <dbReference type="PROSITE-ProRule" id="PRU00042"/>
    </source>
</evidence>
<dbReference type="PROSITE" id="PS50157">
    <property type="entry name" value="ZINC_FINGER_C2H2_2"/>
    <property type="match status" value="11"/>
</dbReference>
<dbReference type="InterPro" id="IPR013087">
    <property type="entry name" value="Znf_C2H2_type"/>
</dbReference>
<evidence type="ECO:0000256" key="8">
    <source>
        <dbReference type="ARBA" id="ARBA00023125"/>
    </source>
</evidence>
<evidence type="ECO:0000256" key="1">
    <source>
        <dbReference type="ARBA" id="ARBA00004123"/>
    </source>
</evidence>
<dbReference type="GO" id="GO:0001817">
    <property type="term" value="P:regulation of cytokine production"/>
    <property type="evidence" value="ECO:0007669"/>
    <property type="project" value="TreeGrafter"/>
</dbReference>
<comment type="subcellular location">
    <subcellularLocation>
        <location evidence="1">Nucleus</location>
    </subcellularLocation>
</comment>
<dbReference type="SMART" id="SM00355">
    <property type="entry name" value="ZnF_C2H2"/>
    <property type="match status" value="10"/>
</dbReference>
<dbReference type="GO" id="GO:0002682">
    <property type="term" value="P:regulation of immune system process"/>
    <property type="evidence" value="ECO:0007669"/>
    <property type="project" value="TreeGrafter"/>
</dbReference>
<dbReference type="InterPro" id="IPR036236">
    <property type="entry name" value="Znf_C2H2_sf"/>
</dbReference>
<dbReference type="FunFam" id="3.30.160.60:FF:002063">
    <property type="entry name" value="RB associated KRAB zinc finger"/>
    <property type="match status" value="1"/>
</dbReference>
<dbReference type="PROSITE" id="PS50805">
    <property type="entry name" value="KRAB"/>
    <property type="match status" value="1"/>
</dbReference>
<feature type="domain" description="C2H2-type" evidence="13">
    <location>
        <begin position="530"/>
        <end position="557"/>
    </location>
</feature>
<dbReference type="OrthoDB" id="6365676at2759"/>
<evidence type="ECO:0000256" key="10">
    <source>
        <dbReference type="ARBA" id="ARBA00023242"/>
    </source>
</evidence>
<keyword evidence="4" id="KW-0677">Repeat</keyword>
<evidence type="ECO:0000259" key="14">
    <source>
        <dbReference type="PROSITE" id="PS50805"/>
    </source>
</evidence>
<dbReference type="CDD" id="cd07765">
    <property type="entry name" value="KRAB_A-box"/>
    <property type="match status" value="1"/>
</dbReference>
<protein>
    <submittedName>
        <fullName evidence="16">Zinc finger protein 345 isoform X1</fullName>
    </submittedName>
</protein>
<evidence type="ECO:0000256" key="6">
    <source>
        <dbReference type="ARBA" id="ARBA00022833"/>
    </source>
</evidence>
<feature type="domain" description="C2H2-type" evidence="13">
    <location>
        <begin position="670"/>
        <end position="697"/>
    </location>
</feature>
<feature type="compositionally biased region" description="Basic and acidic residues" evidence="12">
    <location>
        <begin position="720"/>
        <end position="731"/>
    </location>
</feature>
<reference evidence="16" key="3">
    <citation type="submission" date="2025-08" db="UniProtKB">
        <authorList>
            <consortium name="RefSeq"/>
        </authorList>
    </citation>
    <scope>IDENTIFICATION</scope>
    <source>
        <strain evidence="16">17A/GY</strain>
        <tissue evidence="16">Liver</tissue>
    </source>
</reference>
<dbReference type="SMART" id="SM00349">
    <property type="entry name" value="KRAB"/>
    <property type="match status" value="1"/>
</dbReference>
<feature type="domain" description="C2H2-type" evidence="13">
    <location>
        <begin position="642"/>
        <end position="669"/>
    </location>
</feature>
<dbReference type="FunFam" id="3.30.160.60:FF:000352">
    <property type="entry name" value="zinc finger protein 3 homolog"/>
    <property type="match status" value="1"/>
</dbReference>
<comment type="similarity">
    <text evidence="2">Belongs to the krueppel C2H2-type zinc-finger protein family.</text>
</comment>
<feature type="domain" description="C2H2-type" evidence="13">
    <location>
        <begin position="586"/>
        <end position="613"/>
    </location>
</feature>
<feature type="domain" description="C2H2-type" evidence="13">
    <location>
        <begin position="558"/>
        <end position="585"/>
    </location>
</feature>
<dbReference type="Gene3D" id="3.30.160.60">
    <property type="entry name" value="Classic Zinc Finger"/>
    <property type="match status" value="9"/>
</dbReference>
<evidence type="ECO:0000256" key="3">
    <source>
        <dbReference type="ARBA" id="ARBA00022723"/>
    </source>
</evidence>
<dbReference type="FunFam" id="3.30.160.60:FF:000295">
    <property type="entry name" value="zinc finger protein 19"/>
    <property type="match status" value="1"/>
</dbReference>
<evidence type="ECO:0000256" key="9">
    <source>
        <dbReference type="ARBA" id="ARBA00023163"/>
    </source>
</evidence>
<gene>
    <name evidence="16" type="primary">LOC100768540</name>
</gene>